<evidence type="ECO:0000256" key="4">
    <source>
        <dbReference type="ARBA" id="ARBA00022741"/>
    </source>
</evidence>
<evidence type="ECO:0000313" key="7">
    <source>
        <dbReference type="EnsemblPlants" id="LPERR11G03440.1"/>
    </source>
</evidence>
<sequence length="482" mass="55140">MDILISAVASDLLSRLFSYLIQKYEQQHTTTGGDLVRLRNVLLRIHTVVEEAESRQIRNQGMILQLKGLMEGMFLGYYVLDTFKFQSVEEEGVDEDQQVSRKRLCFSTGTSRRASLLALPTERGTVLKNVLESLEIKISDVRELVMLLASCPPLPQQPYSTYLFMDKCMFGRHGEKEQVIDFILHDDQNLAVLPIIGPHRIGKRTLVHHACQDERVRDHFLDVVFLHGDDLGNISLIPSRKYLCIVEFSLDVDVEAWKIFRSYMKNAAVGGSKVIIIGRTDEILQWGTVQPIRLQSLSPEMYWYYFKELSFGSMNPDEHPKLAFLGMQVAKELQGSFLGANILGHILRANPNAAIWNGILRGLREMSRNRLSVFTEHPPEGNSPKKNHPSDTAKLTFLRSRGCMMYDLREVGHFQSNIPRLTPGGVELEGEIPYNLGFDVLVWISRIPPFCKYVATFWKPRPRRIVRRKNPLAVTTYQHDLV</sequence>
<dbReference type="InterPro" id="IPR027417">
    <property type="entry name" value="P-loop_NTPase"/>
</dbReference>
<dbReference type="GO" id="GO:0000166">
    <property type="term" value="F:nucleotide binding"/>
    <property type="evidence" value="ECO:0007669"/>
    <property type="project" value="UniProtKB-KW"/>
</dbReference>
<reference evidence="7 8" key="1">
    <citation type="submission" date="2012-08" db="EMBL/GenBank/DDBJ databases">
        <title>Oryza genome evolution.</title>
        <authorList>
            <person name="Wing R.A."/>
        </authorList>
    </citation>
    <scope>NUCLEOTIDE SEQUENCE</scope>
</reference>
<dbReference type="SUPFAM" id="SSF52540">
    <property type="entry name" value="P-loop containing nucleoside triphosphate hydrolases"/>
    <property type="match status" value="1"/>
</dbReference>
<dbReference type="eggNOG" id="KOG4658">
    <property type="taxonomic scope" value="Eukaryota"/>
</dbReference>
<evidence type="ECO:0000313" key="8">
    <source>
        <dbReference type="Proteomes" id="UP000032180"/>
    </source>
</evidence>
<evidence type="ECO:0000256" key="3">
    <source>
        <dbReference type="ARBA" id="ARBA00022737"/>
    </source>
</evidence>
<feature type="domain" description="Disease resistance N-terminal" evidence="6">
    <location>
        <begin position="9"/>
        <end position="94"/>
    </location>
</feature>
<dbReference type="Proteomes" id="UP000032180">
    <property type="component" value="Chromosome 11"/>
</dbReference>
<evidence type="ECO:0000256" key="5">
    <source>
        <dbReference type="ARBA" id="ARBA00022821"/>
    </source>
</evidence>
<dbReference type="Pfam" id="PF18052">
    <property type="entry name" value="Rx_N"/>
    <property type="match status" value="1"/>
</dbReference>
<proteinExistence type="inferred from homology"/>
<dbReference type="PANTHER" id="PTHR33377">
    <property type="entry name" value="OS10G0134700 PROTEIN-RELATED"/>
    <property type="match status" value="1"/>
</dbReference>
<reference evidence="8" key="2">
    <citation type="submission" date="2013-12" db="EMBL/GenBank/DDBJ databases">
        <authorList>
            <person name="Yu Y."/>
            <person name="Lee S."/>
            <person name="de Baynast K."/>
            <person name="Wissotski M."/>
            <person name="Liu L."/>
            <person name="Talag J."/>
            <person name="Goicoechea J."/>
            <person name="Angelova A."/>
            <person name="Jetty R."/>
            <person name="Kudrna D."/>
            <person name="Golser W."/>
            <person name="Rivera L."/>
            <person name="Zhang J."/>
            <person name="Wing R."/>
        </authorList>
    </citation>
    <scope>NUCLEOTIDE SEQUENCE</scope>
</reference>
<evidence type="ECO:0000256" key="2">
    <source>
        <dbReference type="ARBA" id="ARBA00022614"/>
    </source>
</evidence>
<dbReference type="STRING" id="77586.A0A0D9XPD7"/>
<accession>A0A0D9XPD7</accession>
<dbReference type="Gramene" id="LPERR11G03440.1">
    <property type="protein sequence ID" value="LPERR11G03440.1"/>
    <property type="gene ID" value="LPERR11G03440"/>
</dbReference>
<dbReference type="HOGENOM" id="CLU_001090_4_0_1"/>
<dbReference type="EnsemblPlants" id="LPERR11G03440.1">
    <property type="protein sequence ID" value="LPERR11G03440.1"/>
    <property type="gene ID" value="LPERR11G03440"/>
</dbReference>
<dbReference type="Gene3D" id="3.40.50.300">
    <property type="entry name" value="P-loop containing nucleotide triphosphate hydrolases"/>
    <property type="match status" value="1"/>
</dbReference>
<protein>
    <recommendedName>
        <fullName evidence="6">Disease resistance N-terminal domain-containing protein</fullName>
    </recommendedName>
</protein>
<comment type="similarity">
    <text evidence="1">Belongs to the disease resistance NB-LRR family.</text>
</comment>
<keyword evidence="8" id="KW-1185">Reference proteome</keyword>
<dbReference type="InterPro" id="IPR041118">
    <property type="entry name" value="Rx_N"/>
</dbReference>
<evidence type="ECO:0000256" key="1">
    <source>
        <dbReference type="ARBA" id="ARBA00008894"/>
    </source>
</evidence>
<name>A0A0D9XPD7_9ORYZ</name>
<keyword evidence="4" id="KW-0547">Nucleotide-binding</keyword>
<keyword evidence="5" id="KW-0611">Plant defense</keyword>
<evidence type="ECO:0000259" key="6">
    <source>
        <dbReference type="Pfam" id="PF18052"/>
    </source>
</evidence>
<reference evidence="7" key="3">
    <citation type="submission" date="2015-04" db="UniProtKB">
        <authorList>
            <consortium name="EnsemblPlants"/>
        </authorList>
    </citation>
    <scope>IDENTIFICATION</scope>
</reference>
<keyword evidence="3" id="KW-0677">Repeat</keyword>
<organism evidence="7 8">
    <name type="scientific">Leersia perrieri</name>
    <dbReference type="NCBI Taxonomy" id="77586"/>
    <lineage>
        <taxon>Eukaryota</taxon>
        <taxon>Viridiplantae</taxon>
        <taxon>Streptophyta</taxon>
        <taxon>Embryophyta</taxon>
        <taxon>Tracheophyta</taxon>
        <taxon>Spermatophyta</taxon>
        <taxon>Magnoliopsida</taxon>
        <taxon>Liliopsida</taxon>
        <taxon>Poales</taxon>
        <taxon>Poaceae</taxon>
        <taxon>BOP clade</taxon>
        <taxon>Oryzoideae</taxon>
        <taxon>Oryzeae</taxon>
        <taxon>Oryzinae</taxon>
        <taxon>Leersia</taxon>
    </lineage>
</organism>
<dbReference type="GO" id="GO:0006952">
    <property type="term" value="P:defense response"/>
    <property type="evidence" value="ECO:0007669"/>
    <property type="project" value="UniProtKB-KW"/>
</dbReference>
<dbReference type="PANTHER" id="PTHR33377:SF66">
    <property type="entry name" value="EXPRESSED PROTEIN"/>
    <property type="match status" value="1"/>
</dbReference>
<dbReference type="AlphaFoldDB" id="A0A0D9XPD7"/>
<keyword evidence="2" id="KW-0433">Leucine-rich repeat</keyword>